<name>A0AA43U0M6_9LECA</name>
<dbReference type="EMBL" id="JAPUFD010000022">
    <property type="protein sequence ID" value="MDI1493005.1"/>
    <property type="molecule type" value="Genomic_DNA"/>
</dbReference>
<reference evidence="3" key="1">
    <citation type="journal article" date="2023" name="Genome Biol. Evol.">
        <title>First Whole Genome Sequence and Flow Cytometry Genome Size Data for the Lichen-Forming Fungus Ramalina farinacea (Ascomycota).</title>
        <authorList>
            <person name="Llewellyn T."/>
            <person name="Mian S."/>
            <person name="Hill R."/>
            <person name="Leitch I.J."/>
            <person name="Gaya E."/>
        </authorList>
    </citation>
    <scope>NUCLEOTIDE SEQUENCE</scope>
    <source>
        <strain evidence="3">LIQ254RAFAR</strain>
    </source>
</reference>
<accession>A0AA43U0M6</accession>
<sequence length="166" mass="17500">MLGPQIVTLILLPLAFAAPTPPSATASHLPATSASIDPSTAVNCTQPFIDDTRLANTTHHRGGGLHHAHHHLHQQGHHNCSGSHHRHLNATEAALQRSDEHKIAADEFHAKKQNLTAKGGEDGTEAAVTVARREILTNATSPADASWMNRTADALIVGLAGKLGSN</sequence>
<proteinExistence type="predicted"/>
<feature type="compositionally biased region" description="Basic residues" evidence="1">
    <location>
        <begin position="58"/>
        <end position="76"/>
    </location>
</feature>
<evidence type="ECO:0000313" key="4">
    <source>
        <dbReference type="Proteomes" id="UP001161017"/>
    </source>
</evidence>
<dbReference type="Proteomes" id="UP001161017">
    <property type="component" value="Unassembled WGS sequence"/>
</dbReference>
<evidence type="ECO:0000256" key="1">
    <source>
        <dbReference type="SAM" id="MobiDB-lite"/>
    </source>
</evidence>
<comment type="caution">
    <text evidence="3">The sequence shown here is derived from an EMBL/GenBank/DDBJ whole genome shotgun (WGS) entry which is preliminary data.</text>
</comment>
<gene>
    <name evidence="3" type="ORF">OHK93_004789</name>
</gene>
<dbReference type="AlphaFoldDB" id="A0AA43U0M6"/>
<protein>
    <submittedName>
        <fullName evidence="3">Uncharacterized protein</fullName>
    </submittedName>
</protein>
<keyword evidence="4" id="KW-1185">Reference proteome</keyword>
<evidence type="ECO:0000313" key="3">
    <source>
        <dbReference type="EMBL" id="MDI1493005.1"/>
    </source>
</evidence>
<organism evidence="3 4">
    <name type="scientific">Ramalina farinacea</name>
    <dbReference type="NCBI Taxonomy" id="258253"/>
    <lineage>
        <taxon>Eukaryota</taxon>
        <taxon>Fungi</taxon>
        <taxon>Dikarya</taxon>
        <taxon>Ascomycota</taxon>
        <taxon>Pezizomycotina</taxon>
        <taxon>Lecanoromycetes</taxon>
        <taxon>OSLEUM clade</taxon>
        <taxon>Lecanoromycetidae</taxon>
        <taxon>Lecanorales</taxon>
        <taxon>Lecanorineae</taxon>
        <taxon>Ramalinaceae</taxon>
        <taxon>Ramalina</taxon>
    </lineage>
</organism>
<feature type="chain" id="PRO_5041363622" evidence="2">
    <location>
        <begin position="18"/>
        <end position="166"/>
    </location>
</feature>
<evidence type="ECO:0000256" key="2">
    <source>
        <dbReference type="SAM" id="SignalP"/>
    </source>
</evidence>
<feature type="signal peptide" evidence="2">
    <location>
        <begin position="1"/>
        <end position="17"/>
    </location>
</feature>
<feature type="region of interest" description="Disordered" evidence="1">
    <location>
        <begin position="56"/>
        <end position="84"/>
    </location>
</feature>
<keyword evidence="2" id="KW-0732">Signal</keyword>